<dbReference type="EMBL" id="BT061469">
    <property type="protein sequence ID" value="ACN26166.1"/>
    <property type="molecule type" value="mRNA"/>
</dbReference>
<dbReference type="RefSeq" id="NP_001167814.1">
    <property type="nucleotide sequence ID" value="NM_001174343.1"/>
</dbReference>
<dbReference type="GeneID" id="100381513"/>
<protein>
    <submittedName>
        <fullName evidence="1">Uncharacterized protein</fullName>
    </submittedName>
</protein>
<dbReference type="AlphaFoldDB" id="C0HGL3"/>
<evidence type="ECO:0000313" key="1">
    <source>
        <dbReference type="EMBL" id="ACN26166.1"/>
    </source>
</evidence>
<sequence>MALGRLVSSSPGRFTAGAPPCFSSAPLSLVALCAGSSSLVGAGSPACPCSSSPGRGLVLLLQRANLPARTSAFSNRARCRVAVNHAFPARQHLFSHLSSPASCSSQHHVLRDARSSVVCHVLRVLFSAGSLELAP</sequence>
<dbReference type="KEGG" id="zma:100381513"/>
<organism evidence="1">
    <name type="scientific">Zea mays</name>
    <name type="common">Maize</name>
    <dbReference type="NCBI Taxonomy" id="4577"/>
    <lineage>
        <taxon>Eukaryota</taxon>
        <taxon>Viridiplantae</taxon>
        <taxon>Streptophyta</taxon>
        <taxon>Embryophyta</taxon>
        <taxon>Tracheophyta</taxon>
        <taxon>Spermatophyta</taxon>
        <taxon>Magnoliopsida</taxon>
        <taxon>Liliopsida</taxon>
        <taxon>Poales</taxon>
        <taxon>Poaceae</taxon>
        <taxon>PACMAD clade</taxon>
        <taxon>Panicoideae</taxon>
        <taxon>Andropogonodae</taxon>
        <taxon>Andropogoneae</taxon>
        <taxon>Tripsacinae</taxon>
        <taxon>Zea</taxon>
    </lineage>
</organism>
<accession>C0HGL3</accession>
<dbReference type="HOGENOM" id="CLU_1888764_0_0_1"/>
<proteinExistence type="evidence at transcript level"/>
<name>C0HGL3_MAIZE</name>
<reference evidence="1" key="1">
    <citation type="journal article" date="2009" name="PLoS Genet.">
        <title>Sequencing, mapping, and analysis of 27,455 maize full-length cDNAs.</title>
        <authorList>
            <person name="Soderlund C."/>
            <person name="Descour A."/>
            <person name="Kudrna D."/>
            <person name="Bomhoff M."/>
            <person name="Boyd L."/>
            <person name="Currie J."/>
            <person name="Angelova A."/>
            <person name="Collura K."/>
            <person name="Wissotski M."/>
            <person name="Ashley E."/>
            <person name="Morrow D."/>
            <person name="Fernandes J."/>
            <person name="Walbot V."/>
            <person name="Yu Y."/>
        </authorList>
    </citation>
    <scope>NUCLEOTIDE SEQUENCE</scope>
    <source>
        <strain evidence="1">B73</strain>
    </source>
</reference>